<evidence type="ECO:0000313" key="7">
    <source>
        <dbReference type="Proteomes" id="UP000886595"/>
    </source>
</evidence>
<evidence type="ECO:0000256" key="2">
    <source>
        <dbReference type="ARBA" id="ARBA00005560"/>
    </source>
</evidence>
<name>A0A8X7PHT2_BRACI</name>
<dbReference type="Proteomes" id="UP000886595">
    <property type="component" value="Unassembled WGS sequence"/>
</dbReference>
<proteinExistence type="inferred from homology"/>
<dbReference type="InterPro" id="IPR027413">
    <property type="entry name" value="GROEL-like_equatorial_sf"/>
</dbReference>
<dbReference type="GO" id="GO:0006352">
    <property type="term" value="P:DNA-templated transcription initiation"/>
    <property type="evidence" value="ECO:0007669"/>
    <property type="project" value="InterPro"/>
</dbReference>
<keyword evidence="7" id="KW-1185">Reference proteome</keyword>
<dbReference type="Gene3D" id="3.30.310.10">
    <property type="entry name" value="TATA-Binding Protein"/>
    <property type="match status" value="2"/>
</dbReference>
<dbReference type="AlphaFoldDB" id="A0A8X7PHT2"/>
<sequence>MCAPGLEDPARQLYVLPRSCISAKDGTTIRKLQAGVNKLADLVGVTLGSKGRNVVLESKYGSPRIVNDGVTVAREKHCFNSELILQAIVLQARNAESNPKVCTGAKREQLSKLAARKYARIVQKLGFPAKFKDFKIQNIVGSCHVKFPIRLEGLAYSHSAFSSPELFPGLIYIYIYRMKQPKIVLLIFVSGKIILTGAKKREETCRAFENIYPVLTEFRKIQQ</sequence>
<evidence type="ECO:0000256" key="3">
    <source>
        <dbReference type="ARBA" id="ARBA00023125"/>
    </source>
</evidence>
<dbReference type="InterPro" id="IPR000814">
    <property type="entry name" value="TBP"/>
</dbReference>
<dbReference type="FunFam" id="3.30.310.10:FF:000002">
    <property type="entry name" value="TATA-box-binding protein 2"/>
    <property type="match status" value="1"/>
</dbReference>
<dbReference type="SUPFAM" id="SSF48592">
    <property type="entry name" value="GroEL equatorial domain-like"/>
    <property type="match status" value="1"/>
</dbReference>
<keyword evidence="4" id="KW-0804">Transcription</keyword>
<dbReference type="InterPro" id="IPR012295">
    <property type="entry name" value="TBP_dom_sf"/>
</dbReference>
<accession>A0A8X7PHT2</accession>
<comment type="similarity">
    <text evidence="2">Belongs to the TBP family.</text>
</comment>
<keyword evidence="5" id="KW-0539">Nucleus</keyword>
<evidence type="ECO:0000256" key="4">
    <source>
        <dbReference type="ARBA" id="ARBA00023163"/>
    </source>
</evidence>
<dbReference type="Pfam" id="PF00352">
    <property type="entry name" value="TBP"/>
    <property type="match status" value="1"/>
</dbReference>
<dbReference type="Gene3D" id="1.10.560.10">
    <property type="entry name" value="GroEL-like equatorial domain"/>
    <property type="match status" value="1"/>
</dbReference>
<reference evidence="6 7" key="1">
    <citation type="submission" date="2020-02" db="EMBL/GenBank/DDBJ databases">
        <authorList>
            <person name="Ma Q."/>
            <person name="Huang Y."/>
            <person name="Song X."/>
            <person name="Pei D."/>
        </authorList>
    </citation>
    <scope>NUCLEOTIDE SEQUENCE [LARGE SCALE GENOMIC DNA]</scope>
    <source>
        <strain evidence="6">Sxm20200214</strain>
        <tissue evidence="6">Leaf</tissue>
    </source>
</reference>
<comment type="subcellular location">
    <subcellularLocation>
        <location evidence="1">Nucleus</location>
    </subcellularLocation>
</comment>
<dbReference type="GO" id="GO:0005634">
    <property type="term" value="C:nucleus"/>
    <property type="evidence" value="ECO:0007669"/>
    <property type="project" value="UniProtKB-SubCell"/>
</dbReference>
<organism evidence="6 7">
    <name type="scientific">Brassica carinata</name>
    <name type="common">Ethiopian mustard</name>
    <name type="synonym">Abyssinian cabbage</name>
    <dbReference type="NCBI Taxonomy" id="52824"/>
    <lineage>
        <taxon>Eukaryota</taxon>
        <taxon>Viridiplantae</taxon>
        <taxon>Streptophyta</taxon>
        <taxon>Embryophyta</taxon>
        <taxon>Tracheophyta</taxon>
        <taxon>Spermatophyta</taxon>
        <taxon>Magnoliopsida</taxon>
        <taxon>eudicotyledons</taxon>
        <taxon>Gunneridae</taxon>
        <taxon>Pentapetalae</taxon>
        <taxon>rosids</taxon>
        <taxon>malvids</taxon>
        <taxon>Brassicales</taxon>
        <taxon>Brassicaceae</taxon>
        <taxon>Brassiceae</taxon>
        <taxon>Brassica</taxon>
    </lineage>
</organism>
<evidence type="ECO:0000256" key="1">
    <source>
        <dbReference type="ARBA" id="ARBA00004123"/>
    </source>
</evidence>
<evidence type="ECO:0000256" key="5">
    <source>
        <dbReference type="ARBA" id="ARBA00023242"/>
    </source>
</evidence>
<dbReference type="OrthoDB" id="10309599at2759"/>
<dbReference type="SUPFAM" id="SSF55945">
    <property type="entry name" value="TATA-box binding protein-like"/>
    <property type="match status" value="2"/>
</dbReference>
<gene>
    <name evidence="6" type="ORF">Bca52824_081098</name>
</gene>
<protein>
    <submittedName>
        <fullName evidence="6">Uncharacterized protein</fullName>
    </submittedName>
</protein>
<keyword evidence="3" id="KW-0238">DNA-binding</keyword>
<dbReference type="GO" id="GO:0003677">
    <property type="term" value="F:DNA binding"/>
    <property type="evidence" value="ECO:0007669"/>
    <property type="project" value="UniProtKB-KW"/>
</dbReference>
<dbReference type="PRINTS" id="PR00686">
    <property type="entry name" value="TIFACTORIID"/>
</dbReference>
<evidence type="ECO:0000313" key="6">
    <source>
        <dbReference type="EMBL" id="KAG2250962.1"/>
    </source>
</evidence>
<comment type="caution">
    <text evidence="6">The sequence shown here is derived from an EMBL/GenBank/DDBJ whole genome shotgun (WGS) entry which is preliminary data.</text>
</comment>
<dbReference type="PANTHER" id="PTHR10126">
    <property type="entry name" value="TATA-BOX BINDING PROTEIN"/>
    <property type="match status" value="1"/>
</dbReference>
<dbReference type="EMBL" id="JAAMPC010000016">
    <property type="protein sequence ID" value="KAG2250962.1"/>
    <property type="molecule type" value="Genomic_DNA"/>
</dbReference>